<gene>
    <name evidence="1" type="ORF">MNB_SUP05-5-392</name>
</gene>
<accession>A0A1W1CBJ7</accession>
<organism evidence="1">
    <name type="scientific">hydrothermal vent metagenome</name>
    <dbReference type="NCBI Taxonomy" id="652676"/>
    <lineage>
        <taxon>unclassified sequences</taxon>
        <taxon>metagenomes</taxon>
        <taxon>ecological metagenomes</taxon>
    </lineage>
</organism>
<evidence type="ECO:0000313" key="1">
    <source>
        <dbReference type="EMBL" id="SFV63144.1"/>
    </source>
</evidence>
<dbReference type="SUPFAM" id="SSF48452">
    <property type="entry name" value="TPR-like"/>
    <property type="match status" value="1"/>
</dbReference>
<name>A0A1W1CBJ7_9ZZZZ</name>
<dbReference type="Gene3D" id="1.25.40.10">
    <property type="entry name" value="Tetratricopeptide repeat domain"/>
    <property type="match status" value="1"/>
</dbReference>
<proteinExistence type="predicted"/>
<dbReference type="EMBL" id="FPHJ01000040">
    <property type="protein sequence ID" value="SFV63144.1"/>
    <property type="molecule type" value="Genomic_DNA"/>
</dbReference>
<sequence>MPTHSLVKQYLTQFYNVNVARYIKQKKYKQLKQIYLKLINISKTAVNYQNLAIIMFNYLDEKKQSVYYFKQAIKLNPNLPQVNNIKNIIKRYQ</sequence>
<dbReference type="AlphaFoldDB" id="A0A1W1CBJ7"/>
<protein>
    <recommendedName>
        <fullName evidence="2">Tetratricopeptide repeat protein</fullName>
    </recommendedName>
</protein>
<reference evidence="1" key="1">
    <citation type="submission" date="2016-10" db="EMBL/GenBank/DDBJ databases">
        <authorList>
            <person name="de Groot N.N."/>
        </authorList>
    </citation>
    <scope>NUCLEOTIDE SEQUENCE</scope>
</reference>
<evidence type="ECO:0008006" key="2">
    <source>
        <dbReference type="Google" id="ProtNLM"/>
    </source>
</evidence>
<dbReference type="InterPro" id="IPR011990">
    <property type="entry name" value="TPR-like_helical_dom_sf"/>
</dbReference>